<evidence type="ECO:0000313" key="2">
    <source>
        <dbReference type="Proteomes" id="UP000800200"/>
    </source>
</evidence>
<evidence type="ECO:0000313" key="1">
    <source>
        <dbReference type="EMBL" id="KAF2185745.1"/>
    </source>
</evidence>
<sequence>MERMKIDFKKIASQNKEEHTAAVETVREEITAYSEALLGRDRNEFNMVGRGVFELMPDTEIKVRFVDLVHEIDRLSRLEWRPKAKGWEPQTMRSISSNQRVLTKQALQDSVCVFLHELIFCSPFRIFGEEGGILETQWNGSGAVPSQ</sequence>
<name>A0A6A6E421_9PEZI</name>
<protein>
    <submittedName>
        <fullName evidence="1">Uncharacterized protein</fullName>
    </submittedName>
</protein>
<keyword evidence="2" id="KW-1185">Reference proteome</keyword>
<organism evidence="1 2">
    <name type="scientific">Zopfia rhizophila CBS 207.26</name>
    <dbReference type="NCBI Taxonomy" id="1314779"/>
    <lineage>
        <taxon>Eukaryota</taxon>
        <taxon>Fungi</taxon>
        <taxon>Dikarya</taxon>
        <taxon>Ascomycota</taxon>
        <taxon>Pezizomycotina</taxon>
        <taxon>Dothideomycetes</taxon>
        <taxon>Dothideomycetes incertae sedis</taxon>
        <taxon>Zopfiaceae</taxon>
        <taxon>Zopfia</taxon>
    </lineage>
</organism>
<reference evidence="1" key="1">
    <citation type="journal article" date="2020" name="Stud. Mycol.">
        <title>101 Dothideomycetes genomes: a test case for predicting lifestyles and emergence of pathogens.</title>
        <authorList>
            <person name="Haridas S."/>
            <person name="Albert R."/>
            <person name="Binder M."/>
            <person name="Bloem J."/>
            <person name="Labutti K."/>
            <person name="Salamov A."/>
            <person name="Andreopoulos B."/>
            <person name="Baker S."/>
            <person name="Barry K."/>
            <person name="Bills G."/>
            <person name="Bluhm B."/>
            <person name="Cannon C."/>
            <person name="Castanera R."/>
            <person name="Culley D."/>
            <person name="Daum C."/>
            <person name="Ezra D."/>
            <person name="Gonzalez J."/>
            <person name="Henrissat B."/>
            <person name="Kuo A."/>
            <person name="Liang C."/>
            <person name="Lipzen A."/>
            <person name="Lutzoni F."/>
            <person name="Magnuson J."/>
            <person name="Mondo S."/>
            <person name="Nolan M."/>
            <person name="Ohm R."/>
            <person name="Pangilinan J."/>
            <person name="Park H.-J."/>
            <person name="Ramirez L."/>
            <person name="Alfaro M."/>
            <person name="Sun H."/>
            <person name="Tritt A."/>
            <person name="Yoshinaga Y."/>
            <person name="Zwiers L.-H."/>
            <person name="Turgeon B."/>
            <person name="Goodwin S."/>
            <person name="Spatafora J."/>
            <person name="Crous P."/>
            <person name="Grigoriev I."/>
        </authorList>
    </citation>
    <scope>NUCLEOTIDE SEQUENCE</scope>
    <source>
        <strain evidence="1">CBS 207.26</strain>
    </source>
</reference>
<gene>
    <name evidence="1" type="ORF">K469DRAFT_687600</name>
</gene>
<dbReference type="AlphaFoldDB" id="A0A6A6E421"/>
<dbReference type="Proteomes" id="UP000800200">
    <property type="component" value="Unassembled WGS sequence"/>
</dbReference>
<dbReference type="EMBL" id="ML994632">
    <property type="protein sequence ID" value="KAF2185745.1"/>
    <property type="molecule type" value="Genomic_DNA"/>
</dbReference>
<proteinExistence type="predicted"/>
<accession>A0A6A6E421</accession>
<dbReference type="OrthoDB" id="3944932at2759"/>